<evidence type="ECO:0000256" key="4">
    <source>
        <dbReference type="SAM" id="Phobius"/>
    </source>
</evidence>
<dbReference type="Pfam" id="PF13407">
    <property type="entry name" value="Peripla_BP_4"/>
    <property type="match status" value="1"/>
</dbReference>
<sequence>MQNKWKFNLKSLIIFAFILTIFVYLSYLWLPLTPRKIKIGATYMTLNNSFYGVINEELKKKVNIRGDILYTRNPGLNVTKQCQEIDDFIAKKVDVIVINPVDGENHKLAKTLFKAKKAGIKIIEVDSQLKNKQIADCSIVSDNYQAGKLIASNLIKKAPRANIVLLEHGNALSVKERYQGFSDTLKSQNNYQNNYHILTKIETLGQTEVTLPKVKHYFALATTANTIVALDDQSAVGALAALDALQLNRPINVYGIDGSATMKRLLETNPNAQATVAQSPINLGKKTANACYQLAFNKPVKRNIIVPVYLLTQKNIQNYDVSGWQ</sequence>
<evidence type="ECO:0000256" key="1">
    <source>
        <dbReference type="ARBA" id="ARBA00004196"/>
    </source>
</evidence>
<reference evidence="6 7" key="1">
    <citation type="submission" date="2016-10" db="EMBL/GenBank/DDBJ databases">
        <authorList>
            <person name="Varghese N."/>
            <person name="Submissions S."/>
        </authorList>
    </citation>
    <scope>NUCLEOTIDE SEQUENCE [LARGE SCALE GENOMIC DNA]</scope>
    <source>
        <strain evidence="6 7">WC1T17</strain>
    </source>
</reference>
<organism evidence="6 7">
    <name type="scientific">Ligilactobacillus ruminis</name>
    <dbReference type="NCBI Taxonomy" id="1623"/>
    <lineage>
        <taxon>Bacteria</taxon>
        <taxon>Bacillati</taxon>
        <taxon>Bacillota</taxon>
        <taxon>Bacilli</taxon>
        <taxon>Lactobacillales</taxon>
        <taxon>Lactobacillaceae</taxon>
        <taxon>Ligilactobacillus</taxon>
    </lineage>
</organism>
<evidence type="ECO:0000313" key="7">
    <source>
        <dbReference type="Proteomes" id="UP000182089"/>
    </source>
</evidence>
<dbReference type="Gene3D" id="3.40.50.2300">
    <property type="match status" value="2"/>
</dbReference>
<keyword evidence="3" id="KW-0732">Signal</keyword>
<dbReference type="PANTHER" id="PTHR46847:SF1">
    <property type="entry name" value="D-ALLOSE-BINDING PERIPLASMIC PROTEIN-RELATED"/>
    <property type="match status" value="1"/>
</dbReference>
<evidence type="ECO:0000259" key="5">
    <source>
        <dbReference type="Pfam" id="PF13407"/>
    </source>
</evidence>
<evidence type="ECO:0000313" key="6">
    <source>
        <dbReference type="EMBL" id="SEM50435.1"/>
    </source>
</evidence>
<feature type="transmembrane region" description="Helical" evidence="4">
    <location>
        <begin position="12"/>
        <end position="30"/>
    </location>
</feature>
<evidence type="ECO:0000256" key="3">
    <source>
        <dbReference type="ARBA" id="ARBA00022729"/>
    </source>
</evidence>
<evidence type="ECO:0000256" key="2">
    <source>
        <dbReference type="ARBA" id="ARBA00007639"/>
    </source>
</evidence>
<dbReference type="InterPro" id="IPR025997">
    <property type="entry name" value="SBP_2_dom"/>
</dbReference>
<comment type="subcellular location">
    <subcellularLocation>
        <location evidence="1">Cell envelope</location>
    </subcellularLocation>
</comment>
<dbReference type="PANTHER" id="PTHR46847">
    <property type="entry name" value="D-ALLOSE-BINDING PERIPLASMIC PROTEIN-RELATED"/>
    <property type="match status" value="1"/>
</dbReference>
<dbReference type="SUPFAM" id="SSF53822">
    <property type="entry name" value="Periplasmic binding protein-like I"/>
    <property type="match status" value="1"/>
</dbReference>
<protein>
    <submittedName>
        <fullName evidence="6">Monosaccharide ABC transporter substrate-binding protein, CUT2 family</fullName>
    </submittedName>
</protein>
<proteinExistence type="inferred from homology"/>
<dbReference type="Proteomes" id="UP000182089">
    <property type="component" value="Unassembled WGS sequence"/>
</dbReference>
<dbReference type="InterPro" id="IPR028082">
    <property type="entry name" value="Peripla_BP_I"/>
</dbReference>
<accession>A0ABY1AAF4</accession>
<keyword evidence="4" id="KW-0472">Membrane</keyword>
<feature type="domain" description="Periplasmic binding protein" evidence="5">
    <location>
        <begin position="44"/>
        <end position="297"/>
    </location>
</feature>
<comment type="similarity">
    <text evidence="2">Belongs to the bacterial solute-binding protein 2 family.</text>
</comment>
<comment type="caution">
    <text evidence="6">The sequence shown here is derived from an EMBL/GenBank/DDBJ whole genome shotgun (WGS) entry which is preliminary data.</text>
</comment>
<keyword evidence="4" id="KW-0812">Transmembrane</keyword>
<name>A0ABY1AAF4_9LACO</name>
<gene>
    <name evidence="6" type="ORF">SAMN05216431_103164</name>
</gene>
<keyword evidence="4" id="KW-1133">Transmembrane helix</keyword>
<dbReference type="EMBL" id="FOCC01000003">
    <property type="protein sequence ID" value="SEM50435.1"/>
    <property type="molecule type" value="Genomic_DNA"/>
</dbReference>